<name>A0AAW2N8U9_SESRA</name>
<reference evidence="1" key="1">
    <citation type="submission" date="2020-06" db="EMBL/GenBank/DDBJ databases">
        <authorList>
            <person name="Li T."/>
            <person name="Hu X."/>
            <person name="Zhang T."/>
            <person name="Song X."/>
            <person name="Zhang H."/>
            <person name="Dai N."/>
            <person name="Sheng W."/>
            <person name="Hou X."/>
            <person name="Wei L."/>
        </authorList>
    </citation>
    <scope>NUCLEOTIDE SEQUENCE</scope>
    <source>
        <strain evidence="1">G02</strain>
        <tissue evidence="1">Leaf</tissue>
    </source>
</reference>
<organism evidence="1">
    <name type="scientific">Sesamum radiatum</name>
    <name type="common">Black benniseed</name>
    <dbReference type="NCBI Taxonomy" id="300843"/>
    <lineage>
        <taxon>Eukaryota</taxon>
        <taxon>Viridiplantae</taxon>
        <taxon>Streptophyta</taxon>
        <taxon>Embryophyta</taxon>
        <taxon>Tracheophyta</taxon>
        <taxon>Spermatophyta</taxon>
        <taxon>Magnoliopsida</taxon>
        <taxon>eudicotyledons</taxon>
        <taxon>Gunneridae</taxon>
        <taxon>Pentapetalae</taxon>
        <taxon>asterids</taxon>
        <taxon>lamiids</taxon>
        <taxon>Lamiales</taxon>
        <taxon>Pedaliaceae</taxon>
        <taxon>Sesamum</taxon>
    </lineage>
</organism>
<comment type="caution">
    <text evidence="1">The sequence shown here is derived from an EMBL/GenBank/DDBJ whole genome shotgun (WGS) entry which is preliminary data.</text>
</comment>
<gene>
    <name evidence="1" type="ORF">Sradi_4513500</name>
</gene>
<sequence length="63" mass="6766">MANASGLLSPAVAPSVRRRLNPSIGVFQSGSWFSEGVFRRIVCSSTAQVQRSFPLLNLECPGD</sequence>
<accession>A0AAW2N8U9</accession>
<evidence type="ECO:0000313" key="1">
    <source>
        <dbReference type="EMBL" id="KAL0339967.1"/>
    </source>
</evidence>
<dbReference type="AlphaFoldDB" id="A0AAW2N8U9"/>
<dbReference type="EMBL" id="JACGWJ010000020">
    <property type="protein sequence ID" value="KAL0339967.1"/>
    <property type="molecule type" value="Genomic_DNA"/>
</dbReference>
<proteinExistence type="predicted"/>
<reference evidence="1" key="2">
    <citation type="journal article" date="2024" name="Plant">
        <title>Genomic evolution and insights into agronomic trait innovations of Sesamum species.</title>
        <authorList>
            <person name="Miao H."/>
            <person name="Wang L."/>
            <person name="Qu L."/>
            <person name="Liu H."/>
            <person name="Sun Y."/>
            <person name="Le M."/>
            <person name="Wang Q."/>
            <person name="Wei S."/>
            <person name="Zheng Y."/>
            <person name="Lin W."/>
            <person name="Duan Y."/>
            <person name="Cao H."/>
            <person name="Xiong S."/>
            <person name="Wang X."/>
            <person name="Wei L."/>
            <person name="Li C."/>
            <person name="Ma Q."/>
            <person name="Ju M."/>
            <person name="Zhao R."/>
            <person name="Li G."/>
            <person name="Mu C."/>
            <person name="Tian Q."/>
            <person name="Mei H."/>
            <person name="Zhang T."/>
            <person name="Gao T."/>
            <person name="Zhang H."/>
        </authorList>
    </citation>
    <scope>NUCLEOTIDE SEQUENCE</scope>
    <source>
        <strain evidence="1">G02</strain>
    </source>
</reference>
<protein>
    <submittedName>
        <fullName evidence="1">Uncharacterized protein</fullName>
    </submittedName>
</protein>